<gene>
    <name evidence="1" type="ORF">TNCV_1408601</name>
</gene>
<organism evidence="1 2">
    <name type="scientific">Trichonephila clavipes</name>
    <name type="common">Golden silk orbweaver</name>
    <name type="synonym">Nephila clavipes</name>
    <dbReference type="NCBI Taxonomy" id="2585209"/>
    <lineage>
        <taxon>Eukaryota</taxon>
        <taxon>Metazoa</taxon>
        <taxon>Ecdysozoa</taxon>
        <taxon>Arthropoda</taxon>
        <taxon>Chelicerata</taxon>
        <taxon>Arachnida</taxon>
        <taxon>Araneae</taxon>
        <taxon>Araneomorphae</taxon>
        <taxon>Entelegynae</taxon>
        <taxon>Araneoidea</taxon>
        <taxon>Nephilidae</taxon>
        <taxon>Trichonephila</taxon>
    </lineage>
</organism>
<proteinExistence type="predicted"/>
<dbReference type="EMBL" id="BMAU01021013">
    <property type="protein sequence ID" value="GFX86661.1"/>
    <property type="molecule type" value="Genomic_DNA"/>
</dbReference>
<keyword evidence="2" id="KW-1185">Reference proteome</keyword>
<dbReference type="Proteomes" id="UP000887159">
    <property type="component" value="Unassembled WGS sequence"/>
</dbReference>
<accession>A0A8X6R7F6</accession>
<dbReference type="AlphaFoldDB" id="A0A8X6R7F6"/>
<evidence type="ECO:0000313" key="1">
    <source>
        <dbReference type="EMBL" id="GFX86661.1"/>
    </source>
</evidence>
<comment type="caution">
    <text evidence="1">The sequence shown here is derived from an EMBL/GenBank/DDBJ whole genome shotgun (WGS) entry which is preliminary data.</text>
</comment>
<reference evidence="1" key="1">
    <citation type="submission" date="2020-08" db="EMBL/GenBank/DDBJ databases">
        <title>Multicomponent nature underlies the extraordinary mechanical properties of spider dragline silk.</title>
        <authorList>
            <person name="Kono N."/>
            <person name="Nakamura H."/>
            <person name="Mori M."/>
            <person name="Yoshida Y."/>
            <person name="Ohtoshi R."/>
            <person name="Malay A.D."/>
            <person name="Moran D.A.P."/>
            <person name="Tomita M."/>
            <person name="Numata K."/>
            <person name="Arakawa K."/>
        </authorList>
    </citation>
    <scope>NUCLEOTIDE SEQUENCE</scope>
</reference>
<sequence>MTPFTPAVGAVCRCKANAGLRCTTGSPHKNTIVNTAEIESGFVDKDNLVSFLCSPVSSCMAPLQKEASMGGRQGQHT</sequence>
<evidence type="ECO:0000313" key="2">
    <source>
        <dbReference type="Proteomes" id="UP000887159"/>
    </source>
</evidence>
<name>A0A8X6R7F6_TRICX</name>
<protein>
    <submittedName>
        <fullName evidence="1">Uncharacterized protein</fullName>
    </submittedName>
</protein>